<reference evidence="3 4" key="1">
    <citation type="submission" date="2019-10" db="EMBL/GenBank/DDBJ databases">
        <authorList>
            <person name="Palmer J.M."/>
        </authorList>
    </citation>
    <scope>NUCLEOTIDE SEQUENCE [LARGE SCALE GENOMIC DNA]</scope>
    <source>
        <strain evidence="3 4">TWF506</strain>
    </source>
</reference>
<gene>
    <name evidence="3" type="ORF">TWF506_010850</name>
</gene>
<dbReference type="CDD" id="cd23659">
    <property type="entry name" value="USP_At3g01520-like"/>
    <property type="match status" value="1"/>
</dbReference>
<dbReference type="InterPro" id="IPR006015">
    <property type="entry name" value="Universal_stress_UspA"/>
</dbReference>
<dbReference type="PRINTS" id="PR01438">
    <property type="entry name" value="UNVRSLSTRESS"/>
</dbReference>
<dbReference type="PANTHER" id="PTHR47815">
    <property type="entry name" value="UNIVERSAL STRESS PROTEIN A FAMILY PROTEIN C25B2.10"/>
    <property type="match status" value="1"/>
</dbReference>
<feature type="region of interest" description="Disordered" evidence="1">
    <location>
        <begin position="281"/>
        <end position="400"/>
    </location>
</feature>
<feature type="compositionally biased region" description="Polar residues" evidence="1">
    <location>
        <begin position="383"/>
        <end position="392"/>
    </location>
</feature>
<dbReference type="EMBL" id="JAVHJM010000009">
    <property type="protein sequence ID" value="KAK6505918.1"/>
    <property type="molecule type" value="Genomic_DNA"/>
</dbReference>
<dbReference type="InterPro" id="IPR006016">
    <property type="entry name" value="UspA"/>
</dbReference>
<dbReference type="SUPFAM" id="SSF52402">
    <property type="entry name" value="Adenine nucleotide alpha hydrolases-like"/>
    <property type="match status" value="1"/>
</dbReference>
<feature type="compositionally biased region" description="Polar residues" evidence="1">
    <location>
        <begin position="309"/>
        <end position="327"/>
    </location>
</feature>
<evidence type="ECO:0000259" key="2">
    <source>
        <dbReference type="Pfam" id="PF00582"/>
    </source>
</evidence>
<protein>
    <recommendedName>
        <fullName evidence="2">UspA domain-containing protein</fullName>
    </recommendedName>
</protein>
<feature type="compositionally biased region" description="Pro residues" evidence="1">
    <location>
        <begin position="1"/>
        <end position="21"/>
    </location>
</feature>
<accession>A0AAN8P9R4</accession>
<feature type="compositionally biased region" description="Low complexity" evidence="1">
    <location>
        <begin position="78"/>
        <end position="92"/>
    </location>
</feature>
<dbReference type="Gene3D" id="3.40.50.620">
    <property type="entry name" value="HUPs"/>
    <property type="match status" value="1"/>
</dbReference>
<keyword evidence="4" id="KW-1185">Reference proteome</keyword>
<organism evidence="3 4">
    <name type="scientific">Arthrobotrys conoides</name>
    <dbReference type="NCBI Taxonomy" id="74498"/>
    <lineage>
        <taxon>Eukaryota</taxon>
        <taxon>Fungi</taxon>
        <taxon>Dikarya</taxon>
        <taxon>Ascomycota</taxon>
        <taxon>Pezizomycotina</taxon>
        <taxon>Orbiliomycetes</taxon>
        <taxon>Orbiliales</taxon>
        <taxon>Orbiliaceae</taxon>
        <taxon>Arthrobotrys</taxon>
    </lineage>
</organism>
<feature type="domain" description="UspA" evidence="2">
    <location>
        <begin position="144"/>
        <end position="282"/>
    </location>
</feature>
<dbReference type="Proteomes" id="UP001307849">
    <property type="component" value="Unassembled WGS sequence"/>
</dbReference>
<dbReference type="Pfam" id="PF00582">
    <property type="entry name" value="Usp"/>
    <property type="match status" value="1"/>
</dbReference>
<feature type="compositionally biased region" description="Low complexity" evidence="1">
    <location>
        <begin position="329"/>
        <end position="340"/>
    </location>
</feature>
<sequence>MSSPPPPPPPPPPPAEFPPRDPTNSTDSSDTGSFLSQKSIRPQNDARRPSAIAFAEPDEPRRPSIQFKRDVPNGKPNSVGSGPSSSSLGAESRSLRKRSLSSPPPPPTFIKRVGFDTFSNKDATDFALTLKSKHKDYKFGRGSRTFLCGTDQNDYSTIALEWLLEELVDDNDEIVCLRVIDKDSKMATIDSSTQEKLYRLEADKLLQTIISKNDEDKALSIVLEFCVGKVHDTFQRMINLYEPIMLIVGTRGRSLGGFQGLLPGSVSKYCLQHSPVPVIVVRPNEKRERKKRKRQDNPTRRTYMDIMSKTPQLSTIDMMHSNSSHSRVSADTTPSTTPAPRESATSISETSTGPSGRKNSKDSIGDQPQSLSEKVSDLKITSKTEYSNTNEGNGIPQGKS</sequence>
<dbReference type="InterPro" id="IPR014729">
    <property type="entry name" value="Rossmann-like_a/b/a_fold"/>
</dbReference>
<feature type="compositionally biased region" description="Polar residues" evidence="1">
    <location>
        <begin position="343"/>
        <end position="354"/>
    </location>
</feature>
<dbReference type="PANTHER" id="PTHR47815:SF1">
    <property type="entry name" value="UNIVERSAL STRESS PROTEIN A FAMILY PROTEIN C25B2.10"/>
    <property type="match status" value="1"/>
</dbReference>
<feature type="compositionally biased region" description="Basic and acidic residues" evidence="1">
    <location>
        <begin position="58"/>
        <end position="72"/>
    </location>
</feature>
<feature type="compositionally biased region" description="Polar residues" evidence="1">
    <location>
        <begin position="23"/>
        <end position="42"/>
    </location>
</feature>
<name>A0AAN8P9R4_9PEZI</name>
<evidence type="ECO:0000313" key="3">
    <source>
        <dbReference type="EMBL" id="KAK6505918.1"/>
    </source>
</evidence>
<dbReference type="SUPFAM" id="SSF101447">
    <property type="entry name" value="Formin homology 2 domain (FH2 domain)"/>
    <property type="match status" value="1"/>
</dbReference>
<proteinExistence type="predicted"/>
<feature type="region of interest" description="Disordered" evidence="1">
    <location>
        <begin position="1"/>
        <end position="112"/>
    </location>
</feature>
<evidence type="ECO:0000313" key="4">
    <source>
        <dbReference type="Proteomes" id="UP001307849"/>
    </source>
</evidence>
<evidence type="ECO:0000256" key="1">
    <source>
        <dbReference type="SAM" id="MobiDB-lite"/>
    </source>
</evidence>
<comment type="caution">
    <text evidence="3">The sequence shown here is derived from an EMBL/GenBank/DDBJ whole genome shotgun (WGS) entry which is preliminary data.</text>
</comment>
<dbReference type="AlphaFoldDB" id="A0AAN8P9R4"/>